<evidence type="ECO:0000313" key="3">
    <source>
        <dbReference type="Proteomes" id="UP001226867"/>
    </source>
</evidence>
<proteinExistence type="predicted"/>
<accession>A0ABT9SBT6</accession>
<gene>
    <name evidence="2" type="ORF">J2W36_004080</name>
</gene>
<evidence type="ECO:0000256" key="1">
    <source>
        <dbReference type="SAM" id="MobiDB-lite"/>
    </source>
</evidence>
<organism evidence="2 3">
    <name type="scientific">Variovorax ginsengisoli</name>
    <dbReference type="NCBI Taxonomy" id="363844"/>
    <lineage>
        <taxon>Bacteria</taxon>
        <taxon>Pseudomonadati</taxon>
        <taxon>Pseudomonadota</taxon>
        <taxon>Betaproteobacteria</taxon>
        <taxon>Burkholderiales</taxon>
        <taxon>Comamonadaceae</taxon>
        <taxon>Variovorax</taxon>
    </lineage>
</organism>
<protein>
    <submittedName>
        <fullName evidence="2">Uncharacterized protein</fullName>
    </submittedName>
</protein>
<keyword evidence="3" id="KW-1185">Reference proteome</keyword>
<evidence type="ECO:0000313" key="2">
    <source>
        <dbReference type="EMBL" id="MDP9901810.1"/>
    </source>
</evidence>
<dbReference type="Proteomes" id="UP001226867">
    <property type="component" value="Unassembled WGS sequence"/>
</dbReference>
<name>A0ABT9SBT6_9BURK</name>
<feature type="region of interest" description="Disordered" evidence="1">
    <location>
        <begin position="38"/>
        <end position="73"/>
    </location>
</feature>
<sequence>MSNRHHFLAGIIQQLSKDEGTRQPSAAEWLMAQDEQAKRRRAKGFPGDAHYQSLAEESQGVPTGDASPGEVSK</sequence>
<reference evidence="2 3" key="1">
    <citation type="submission" date="2023-07" db="EMBL/GenBank/DDBJ databases">
        <title>Sorghum-associated microbial communities from plants grown in Nebraska, USA.</title>
        <authorList>
            <person name="Schachtman D."/>
        </authorList>
    </citation>
    <scope>NUCLEOTIDE SEQUENCE [LARGE SCALE GENOMIC DNA]</scope>
    <source>
        <strain evidence="2 3">DS1607</strain>
    </source>
</reference>
<comment type="caution">
    <text evidence="2">The sequence shown here is derived from an EMBL/GenBank/DDBJ whole genome shotgun (WGS) entry which is preliminary data.</text>
</comment>
<dbReference type="EMBL" id="JAUSRO010000014">
    <property type="protein sequence ID" value="MDP9901810.1"/>
    <property type="molecule type" value="Genomic_DNA"/>
</dbReference>
<dbReference type="RefSeq" id="WP_307691580.1">
    <property type="nucleotide sequence ID" value="NZ_JAUSRO010000014.1"/>
</dbReference>